<dbReference type="Pfam" id="PF05699">
    <property type="entry name" value="Dimer_Tnp_hAT"/>
    <property type="match status" value="1"/>
</dbReference>
<protein>
    <recommendedName>
        <fullName evidence="1">HAT C-terminal dimerisation domain-containing protein</fullName>
    </recommendedName>
</protein>
<dbReference type="PANTHER" id="PTHR46169">
    <property type="entry name" value="DNA REPLICATION-RELATED ELEMENT FACTOR, ISOFORM A"/>
    <property type="match status" value="1"/>
</dbReference>
<dbReference type="InterPro" id="IPR008906">
    <property type="entry name" value="HATC_C_dom"/>
</dbReference>
<dbReference type="Proteomes" id="UP001152622">
    <property type="component" value="Chromosome 2"/>
</dbReference>
<dbReference type="GO" id="GO:0005634">
    <property type="term" value="C:nucleus"/>
    <property type="evidence" value="ECO:0007669"/>
    <property type="project" value="TreeGrafter"/>
</dbReference>
<accession>A0A9Q1G4W2</accession>
<proteinExistence type="predicted"/>
<reference evidence="2" key="1">
    <citation type="journal article" date="2023" name="Science">
        <title>Genome structures resolve the early diversification of teleost fishes.</title>
        <authorList>
            <person name="Parey E."/>
            <person name="Louis A."/>
            <person name="Montfort J."/>
            <person name="Bouchez O."/>
            <person name="Roques C."/>
            <person name="Iampietro C."/>
            <person name="Lluch J."/>
            <person name="Castinel A."/>
            <person name="Donnadieu C."/>
            <person name="Desvignes T."/>
            <person name="Floi Bucao C."/>
            <person name="Jouanno E."/>
            <person name="Wen M."/>
            <person name="Mejri S."/>
            <person name="Dirks R."/>
            <person name="Jansen H."/>
            <person name="Henkel C."/>
            <person name="Chen W.J."/>
            <person name="Zahm M."/>
            <person name="Cabau C."/>
            <person name="Klopp C."/>
            <person name="Thompson A.W."/>
            <person name="Robinson-Rechavi M."/>
            <person name="Braasch I."/>
            <person name="Lecointre G."/>
            <person name="Bobe J."/>
            <person name="Postlethwait J.H."/>
            <person name="Berthelot C."/>
            <person name="Roest Crollius H."/>
            <person name="Guiguen Y."/>
        </authorList>
    </citation>
    <scope>NUCLEOTIDE SEQUENCE</scope>
    <source>
        <strain evidence="2">WJC10195</strain>
    </source>
</reference>
<gene>
    <name evidence="2" type="ORF">SKAU_G00060970</name>
</gene>
<evidence type="ECO:0000313" key="3">
    <source>
        <dbReference type="Proteomes" id="UP001152622"/>
    </source>
</evidence>
<dbReference type="InterPro" id="IPR052717">
    <property type="entry name" value="Vacuolar_transposase_reg"/>
</dbReference>
<dbReference type="GO" id="GO:0006357">
    <property type="term" value="P:regulation of transcription by RNA polymerase II"/>
    <property type="evidence" value="ECO:0007669"/>
    <property type="project" value="TreeGrafter"/>
</dbReference>
<organism evidence="2 3">
    <name type="scientific">Synaphobranchus kaupii</name>
    <name type="common">Kaup's arrowtooth eel</name>
    <dbReference type="NCBI Taxonomy" id="118154"/>
    <lineage>
        <taxon>Eukaryota</taxon>
        <taxon>Metazoa</taxon>
        <taxon>Chordata</taxon>
        <taxon>Craniata</taxon>
        <taxon>Vertebrata</taxon>
        <taxon>Euteleostomi</taxon>
        <taxon>Actinopterygii</taxon>
        <taxon>Neopterygii</taxon>
        <taxon>Teleostei</taxon>
        <taxon>Anguilliformes</taxon>
        <taxon>Synaphobranchidae</taxon>
        <taxon>Synaphobranchus</taxon>
    </lineage>
</organism>
<dbReference type="EMBL" id="JAINUF010000002">
    <property type="protein sequence ID" value="KAJ8375517.1"/>
    <property type="molecule type" value="Genomic_DNA"/>
</dbReference>
<sequence length="247" mass="28215">MYSFSHRLAQLTDEDFRKAADFINLMRVLYTSTLCVSTEKNPTCGQILPILQKLEVHFTVEEGDTVFVSNLKKQVWANLSKRYQSDDIRNFIEVATALDPRFKQKMDDSATVWARIKGKLTDSEQQPPPCKCSKKSPLEELFADEDAQKMSSQQRSMAIQDQAEKEMQMYQDTPPTVTSDDPAAWWWNQRMTYPLLSDMAFSYLCVQASSTPSEQVFSTAGDTVCAERLGILPEKADMLIFLNKNCF</sequence>
<keyword evidence="3" id="KW-1185">Reference proteome</keyword>
<evidence type="ECO:0000313" key="2">
    <source>
        <dbReference type="EMBL" id="KAJ8375517.1"/>
    </source>
</evidence>
<evidence type="ECO:0000259" key="1">
    <source>
        <dbReference type="Pfam" id="PF05699"/>
    </source>
</evidence>
<dbReference type="OrthoDB" id="10050977at2759"/>
<dbReference type="AlphaFoldDB" id="A0A9Q1G4W2"/>
<feature type="domain" description="HAT C-terminal dimerisation" evidence="1">
    <location>
        <begin position="167"/>
        <end position="245"/>
    </location>
</feature>
<comment type="caution">
    <text evidence="2">The sequence shown here is derived from an EMBL/GenBank/DDBJ whole genome shotgun (WGS) entry which is preliminary data.</text>
</comment>
<dbReference type="PANTHER" id="PTHR46169:SF29">
    <property type="entry name" value="DNA REPLICATION-RELATED ELEMENT FACTOR, ISOFORM A"/>
    <property type="match status" value="1"/>
</dbReference>
<dbReference type="SUPFAM" id="SSF53098">
    <property type="entry name" value="Ribonuclease H-like"/>
    <property type="match status" value="1"/>
</dbReference>
<dbReference type="GO" id="GO:0046983">
    <property type="term" value="F:protein dimerization activity"/>
    <property type="evidence" value="ECO:0007669"/>
    <property type="project" value="InterPro"/>
</dbReference>
<dbReference type="InterPro" id="IPR012337">
    <property type="entry name" value="RNaseH-like_sf"/>
</dbReference>
<name>A0A9Q1G4W2_SYNKA</name>